<keyword evidence="1" id="KW-0282">Flagellum</keyword>
<sequence>MSSGAPGRAERDPASQLLLHYALGLQSFHQDVRQVLDFPLWVLPFWFSHGQGWGQCVYWREEGGDTGKEPEPGGAASHMVFDLHLAALGEVRIQVTLRGRDLAFSLAAAPEVLPAVRAGVAALRETFVRLGYRPEIDVLALRDIDRAAVLGPFVPPESEGTLHVVT</sequence>
<evidence type="ECO:0000313" key="1">
    <source>
        <dbReference type="EMBL" id="NDY42259.1"/>
    </source>
</evidence>
<accession>A0A6N9TMA6</accession>
<gene>
    <name evidence="1" type="ORF">G3N55_05305</name>
</gene>
<dbReference type="RefSeq" id="WP_163298403.1">
    <property type="nucleotide sequence ID" value="NZ_JAAGRR010000044.1"/>
</dbReference>
<organism evidence="1 2">
    <name type="scientific">Dissulfurirhabdus thermomarina</name>
    <dbReference type="NCBI Taxonomy" id="1765737"/>
    <lineage>
        <taxon>Bacteria</taxon>
        <taxon>Deltaproteobacteria</taxon>
        <taxon>Dissulfurirhabdaceae</taxon>
        <taxon>Dissulfurirhabdus</taxon>
    </lineage>
</organism>
<keyword evidence="2" id="KW-1185">Reference proteome</keyword>
<dbReference type="Proteomes" id="UP000469346">
    <property type="component" value="Unassembled WGS sequence"/>
</dbReference>
<name>A0A6N9TMA6_DISTH</name>
<reference evidence="1 2" key="1">
    <citation type="submission" date="2020-02" db="EMBL/GenBank/DDBJ databases">
        <title>Comparative genomics of sulfur disproportionating microorganisms.</title>
        <authorList>
            <person name="Ward L.M."/>
            <person name="Bertran E."/>
            <person name="Johnston D.T."/>
        </authorList>
    </citation>
    <scope>NUCLEOTIDE SEQUENCE [LARGE SCALE GENOMIC DNA]</scope>
    <source>
        <strain evidence="1 2">DSM 100025</strain>
    </source>
</reference>
<dbReference type="AlphaFoldDB" id="A0A6N9TMA6"/>
<comment type="caution">
    <text evidence="1">The sequence shown here is derived from an EMBL/GenBank/DDBJ whole genome shotgun (WGS) entry which is preliminary data.</text>
</comment>
<dbReference type="EMBL" id="JAAGRR010000044">
    <property type="protein sequence ID" value="NDY42259.1"/>
    <property type="molecule type" value="Genomic_DNA"/>
</dbReference>
<proteinExistence type="predicted"/>
<evidence type="ECO:0000313" key="2">
    <source>
        <dbReference type="Proteomes" id="UP000469346"/>
    </source>
</evidence>
<protein>
    <submittedName>
        <fullName evidence="1">Flagellar hook-length control protein FliK</fullName>
    </submittedName>
</protein>
<keyword evidence="1" id="KW-0969">Cilium</keyword>
<keyword evidence="1" id="KW-0966">Cell projection</keyword>